<keyword evidence="2" id="KW-0195">Cyclin</keyword>
<dbReference type="OrthoDB" id="2013528at2759"/>
<evidence type="ECO:0000313" key="5">
    <source>
        <dbReference type="EMBL" id="KAF6138206.1"/>
    </source>
</evidence>
<accession>A0A7J7L6D1</accession>
<comment type="caution">
    <text evidence="5">The sequence shown here is derived from an EMBL/GenBank/DDBJ whole genome shotgun (WGS) entry which is preliminary data.</text>
</comment>
<dbReference type="AlphaFoldDB" id="A0A7J7L6D1"/>
<dbReference type="InterPro" id="IPR004367">
    <property type="entry name" value="Cyclin_C-dom"/>
</dbReference>
<feature type="domain" description="Cyclin C-terminal" evidence="4">
    <location>
        <begin position="96"/>
        <end position="166"/>
    </location>
</feature>
<evidence type="ECO:0000256" key="1">
    <source>
        <dbReference type="ARBA" id="ARBA00006955"/>
    </source>
</evidence>
<evidence type="ECO:0000256" key="2">
    <source>
        <dbReference type="ARBA" id="ARBA00023127"/>
    </source>
</evidence>
<dbReference type="InterPro" id="IPR036915">
    <property type="entry name" value="Cyclin-like_sf"/>
</dbReference>
<evidence type="ECO:0000313" key="6">
    <source>
        <dbReference type="Proteomes" id="UP000541444"/>
    </source>
</evidence>
<sequence length="203" mass="23391">QGKKWELKSEIVFFGVTLFDQFLTQGFFRSKRMLQVLGIACLTIVAAKMEIPKEILLRQTKFHVGSYSYEWYDVCAMELLVKRFPSNVRFANLLCTNHFIGLYLKAAKVNKSVENKVMYLPMLTFWDNNCLSSRPSTVAFHLLVLGTLATHQDCCWSSDLSYITGFPVPYPLDTTVLDKALGIYQRRMMSLHQGAYMFRSSPR</sequence>
<reference evidence="5 6" key="1">
    <citation type="journal article" date="2020" name="IScience">
        <title>Genome Sequencing of the Endangered Kingdonia uniflora (Circaeasteraceae, Ranunculales) Reveals Potential Mechanisms of Evolutionary Specialization.</title>
        <authorList>
            <person name="Sun Y."/>
            <person name="Deng T."/>
            <person name="Zhang A."/>
            <person name="Moore M.J."/>
            <person name="Landis J.B."/>
            <person name="Lin N."/>
            <person name="Zhang H."/>
            <person name="Zhang X."/>
            <person name="Huang J."/>
            <person name="Zhang X."/>
            <person name="Sun H."/>
            <person name="Wang H."/>
        </authorList>
    </citation>
    <scope>NUCLEOTIDE SEQUENCE [LARGE SCALE GENOMIC DNA]</scope>
    <source>
        <strain evidence="5">TB1705</strain>
        <tissue evidence="5">Leaf</tissue>
    </source>
</reference>
<gene>
    <name evidence="5" type="ORF">GIB67_011046</name>
</gene>
<dbReference type="GO" id="GO:0044772">
    <property type="term" value="P:mitotic cell cycle phase transition"/>
    <property type="evidence" value="ECO:0007669"/>
    <property type="project" value="InterPro"/>
</dbReference>
<keyword evidence="6" id="KW-1185">Reference proteome</keyword>
<dbReference type="InterPro" id="IPR046965">
    <property type="entry name" value="Cyclin_A/B-like"/>
</dbReference>
<protein>
    <submittedName>
        <fullName evidence="5">Uncharacterized protein</fullName>
    </submittedName>
</protein>
<name>A0A7J7L6D1_9MAGN</name>
<dbReference type="GO" id="GO:0016538">
    <property type="term" value="F:cyclin-dependent protein serine/threonine kinase regulator activity"/>
    <property type="evidence" value="ECO:0007669"/>
    <property type="project" value="InterPro"/>
</dbReference>
<dbReference type="PIRSF" id="PIRSF001771">
    <property type="entry name" value="Cyclin_A_B_D_E"/>
    <property type="match status" value="1"/>
</dbReference>
<dbReference type="Proteomes" id="UP000541444">
    <property type="component" value="Unassembled WGS sequence"/>
</dbReference>
<dbReference type="Pfam" id="PF02984">
    <property type="entry name" value="Cyclin_C"/>
    <property type="match status" value="1"/>
</dbReference>
<proteinExistence type="inferred from homology"/>
<feature type="domain" description="Cyclin N-terminal" evidence="3">
    <location>
        <begin position="3"/>
        <end position="81"/>
    </location>
</feature>
<comment type="similarity">
    <text evidence="1">Belongs to the cyclin family. Cyclin AB subfamily.</text>
</comment>
<feature type="non-terminal residue" evidence="5">
    <location>
        <position position="1"/>
    </location>
</feature>
<dbReference type="Gene3D" id="1.10.472.10">
    <property type="entry name" value="Cyclin-like"/>
    <property type="match status" value="2"/>
</dbReference>
<dbReference type="Pfam" id="PF00134">
    <property type="entry name" value="Cyclin_N"/>
    <property type="match status" value="1"/>
</dbReference>
<dbReference type="EMBL" id="JACGCM010002611">
    <property type="protein sequence ID" value="KAF6138206.1"/>
    <property type="molecule type" value="Genomic_DNA"/>
</dbReference>
<dbReference type="SUPFAM" id="SSF47954">
    <property type="entry name" value="Cyclin-like"/>
    <property type="match status" value="2"/>
</dbReference>
<dbReference type="InterPro" id="IPR006671">
    <property type="entry name" value="Cyclin_N"/>
</dbReference>
<organism evidence="5 6">
    <name type="scientific">Kingdonia uniflora</name>
    <dbReference type="NCBI Taxonomy" id="39325"/>
    <lineage>
        <taxon>Eukaryota</taxon>
        <taxon>Viridiplantae</taxon>
        <taxon>Streptophyta</taxon>
        <taxon>Embryophyta</taxon>
        <taxon>Tracheophyta</taxon>
        <taxon>Spermatophyta</taxon>
        <taxon>Magnoliopsida</taxon>
        <taxon>Ranunculales</taxon>
        <taxon>Circaeasteraceae</taxon>
        <taxon>Kingdonia</taxon>
    </lineage>
</organism>
<evidence type="ECO:0000259" key="3">
    <source>
        <dbReference type="Pfam" id="PF00134"/>
    </source>
</evidence>
<evidence type="ECO:0000259" key="4">
    <source>
        <dbReference type="Pfam" id="PF02984"/>
    </source>
</evidence>